<comment type="caution">
    <text evidence="1">The sequence shown here is derived from an EMBL/GenBank/DDBJ whole genome shotgun (WGS) entry which is preliminary data.</text>
</comment>
<sequence>MKITVDVDCTPEEARAFLGLPDVRPMQDALMRQIQERMTATLSAMEPEIMLKTWLPAGVQGMEQLQKMFWAQFAGATRREKKE</sequence>
<accession>A0A7C9V0X7</accession>
<proteinExistence type="predicted"/>
<evidence type="ECO:0000313" key="2">
    <source>
        <dbReference type="Proteomes" id="UP000480684"/>
    </source>
</evidence>
<gene>
    <name evidence="1" type="ORF">G4223_16100</name>
</gene>
<evidence type="ECO:0008006" key="3">
    <source>
        <dbReference type="Google" id="ProtNLM"/>
    </source>
</evidence>
<reference evidence="1 2" key="1">
    <citation type="submission" date="2020-02" db="EMBL/GenBank/DDBJ databases">
        <authorList>
            <person name="Dziuba M."/>
            <person name="Kuznetsov B."/>
            <person name="Mardanov A."/>
            <person name="Ravin N."/>
            <person name="Grouzdev D."/>
        </authorList>
    </citation>
    <scope>NUCLEOTIDE SEQUENCE [LARGE SCALE GENOMIC DNA]</scope>
    <source>
        <strain evidence="1 2">SpK</strain>
    </source>
</reference>
<dbReference type="InterPro" id="IPR045502">
    <property type="entry name" value="DUF6489"/>
</dbReference>
<dbReference type="RefSeq" id="WP_163681872.1">
    <property type="nucleotide sequence ID" value="NZ_JAAIYP010000042.1"/>
</dbReference>
<name>A0A7C9V0X7_9PROT</name>
<dbReference type="Pfam" id="PF20099">
    <property type="entry name" value="DUF6489"/>
    <property type="match status" value="1"/>
</dbReference>
<evidence type="ECO:0000313" key="1">
    <source>
        <dbReference type="EMBL" id="NFV81633.1"/>
    </source>
</evidence>
<protein>
    <recommendedName>
        <fullName evidence="3">Ribosomal protein S1</fullName>
    </recommendedName>
</protein>
<dbReference type="EMBL" id="JAAIYP010000042">
    <property type="protein sequence ID" value="NFV81633.1"/>
    <property type="molecule type" value="Genomic_DNA"/>
</dbReference>
<organism evidence="1 2">
    <name type="scientific">Magnetospirillum aberrantis SpK</name>
    <dbReference type="NCBI Taxonomy" id="908842"/>
    <lineage>
        <taxon>Bacteria</taxon>
        <taxon>Pseudomonadati</taxon>
        <taxon>Pseudomonadota</taxon>
        <taxon>Alphaproteobacteria</taxon>
        <taxon>Rhodospirillales</taxon>
        <taxon>Rhodospirillaceae</taxon>
        <taxon>Magnetospirillum</taxon>
    </lineage>
</organism>
<dbReference type="AlphaFoldDB" id="A0A7C9V0X7"/>
<keyword evidence="2" id="KW-1185">Reference proteome</keyword>
<dbReference type="Proteomes" id="UP000480684">
    <property type="component" value="Unassembled WGS sequence"/>
</dbReference>